<evidence type="ECO:0000313" key="10">
    <source>
        <dbReference type="Proteomes" id="UP000555407"/>
    </source>
</evidence>
<dbReference type="SUPFAM" id="SSF57716">
    <property type="entry name" value="Glucocorticoid receptor-like (DNA-binding domain)"/>
    <property type="match status" value="1"/>
</dbReference>
<dbReference type="InterPro" id="IPR038366">
    <property type="entry name" value="Znf_CppX_C4_sf"/>
</dbReference>
<dbReference type="InterPro" id="IPR004487">
    <property type="entry name" value="Clp_protease_ATP-bd_su_ClpX"/>
</dbReference>
<gene>
    <name evidence="6" type="primary">clpX</name>
    <name evidence="9" type="ORF">BJY22_006896</name>
</gene>
<dbReference type="GO" id="GO:0005524">
    <property type="term" value="F:ATP binding"/>
    <property type="evidence" value="ECO:0007669"/>
    <property type="project" value="UniProtKB-UniRule"/>
</dbReference>
<comment type="similarity">
    <text evidence="6 7">Belongs to the ClpX chaperone family.</text>
</comment>
<keyword evidence="5 6" id="KW-0143">Chaperone</keyword>
<proteinExistence type="inferred from homology"/>
<dbReference type="PROSITE" id="PS51902">
    <property type="entry name" value="CLPX_ZB"/>
    <property type="match status" value="1"/>
</dbReference>
<dbReference type="Pfam" id="PF10431">
    <property type="entry name" value="ClpB_D2-small"/>
    <property type="match status" value="1"/>
</dbReference>
<dbReference type="FunFam" id="1.10.8.60:FF:000002">
    <property type="entry name" value="ATP-dependent Clp protease ATP-binding subunit ClpX"/>
    <property type="match status" value="1"/>
</dbReference>
<name>A0A7X5VH72_9ACTN</name>
<dbReference type="EMBL" id="JAASRO010000001">
    <property type="protein sequence ID" value="NIK61179.1"/>
    <property type="molecule type" value="Genomic_DNA"/>
</dbReference>
<dbReference type="AlphaFoldDB" id="A0A7X5VH72"/>
<dbReference type="SMART" id="SM00382">
    <property type="entry name" value="AAA"/>
    <property type="match status" value="1"/>
</dbReference>
<feature type="binding site" evidence="6">
    <location>
        <begin position="126"/>
        <end position="133"/>
    </location>
    <ligand>
        <name>ATP</name>
        <dbReference type="ChEBI" id="CHEBI:30616"/>
    </ligand>
</feature>
<feature type="binding site" evidence="6 7">
    <location>
        <position position="38"/>
    </location>
    <ligand>
        <name>Zn(2+)</name>
        <dbReference type="ChEBI" id="CHEBI:29105"/>
    </ligand>
</feature>
<evidence type="ECO:0000256" key="1">
    <source>
        <dbReference type="ARBA" id="ARBA00022723"/>
    </source>
</evidence>
<evidence type="ECO:0000256" key="4">
    <source>
        <dbReference type="ARBA" id="ARBA00022840"/>
    </source>
</evidence>
<dbReference type="InterPro" id="IPR019489">
    <property type="entry name" value="Clp_ATPase_C"/>
</dbReference>
<dbReference type="PANTHER" id="PTHR48102:SF7">
    <property type="entry name" value="ATP-DEPENDENT CLP PROTEASE ATP-BINDING SUBUNIT CLPX-LIKE, MITOCHONDRIAL"/>
    <property type="match status" value="1"/>
</dbReference>
<dbReference type="Proteomes" id="UP000555407">
    <property type="component" value="Unassembled WGS sequence"/>
</dbReference>
<evidence type="ECO:0000256" key="3">
    <source>
        <dbReference type="ARBA" id="ARBA00022833"/>
    </source>
</evidence>
<keyword evidence="1 6" id="KW-0479">Metal-binding</keyword>
<dbReference type="InterPro" id="IPR003593">
    <property type="entry name" value="AAA+_ATPase"/>
</dbReference>
<dbReference type="Gene3D" id="1.10.8.60">
    <property type="match status" value="1"/>
</dbReference>
<dbReference type="SMART" id="SM01086">
    <property type="entry name" value="ClpB_D2-small"/>
    <property type="match status" value="1"/>
</dbReference>
<dbReference type="Gene3D" id="6.20.220.10">
    <property type="entry name" value="ClpX chaperone, C4-type zinc finger domain"/>
    <property type="match status" value="1"/>
</dbReference>
<comment type="caution">
    <text evidence="9">The sequence shown here is derived from an EMBL/GenBank/DDBJ whole genome shotgun (WGS) entry which is preliminary data.</text>
</comment>
<dbReference type="Pfam" id="PF06689">
    <property type="entry name" value="zf-C4_ClpX"/>
    <property type="match status" value="1"/>
</dbReference>
<dbReference type="RefSeq" id="WP_167215445.1">
    <property type="nucleotide sequence ID" value="NZ_JAASRO010000001.1"/>
</dbReference>
<feature type="binding site" evidence="6 7">
    <location>
        <position position="16"/>
    </location>
    <ligand>
        <name>Zn(2+)</name>
        <dbReference type="ChEBI" id="CHEBI:29105"/>
    </ligand>
</feature>
<evidence type="ECO:0000256" key="6">
    <source>
        <dbReference type="HAMAP-Rule" id="MF_00175"/>
    </source>
</evidence>
<dbReference type="CDD" id="cd19497">
    <property type="entry name" value="RecA-like_ClpX"/>
    <property type="match status" value="1"/>
</dbReference>
<dbReference type="InterPro" id="IPR027417">
    <property type="entry name" value="P-loop_NTPase"/>
</dbReference>
<evidence type="ECO:0000256" key="7">
    <source>
        <dbReference type="PROSITE-ProRule" id="PRU01250"/>
    </source>
</evidence>
<dbReference type="InterPro" id="IPR046425">
    <property type="entry name" value="ClpX_bact"/>
</dbReference>
<protein>
    <recommendedName>
        <fullName evidence="6">ATP-dependent Clp protease ATP-binding subunit ClpX</fullName>
    </recommendedName>
</protein>
<dbReference type="Gene3D" id="3.40.50.300">
    <property type="entry name" value="P-loop containing nucleotide triphosphate hydrolases"/>
    <property type="match status" value="1"/>
</dbReference>
<dbReference type="GO" id="GO:0046983">
    <property type="term" value="F:protein dimerization activity"/>
    <property type="evidence" value="ECO:0007669"/>
    <property type="project" value="UniProtKB-UniRule"/>
</dbReference>
<dbReference type="InterPro" id="IPR010603">
    <property type="entry name" value="Znf_CppX_C4"/>
</dbReference>
<evidence type="ECO:0000313" key="9">
    <source>
        <dbReference type="EMBL" id="NIK61179.1"/>
    </source>
</evidence>
<keyword evidence="9" id="KW-0378">Hydrolase</keyword>
<dbReference type="GO" id="GO:0016887">
    <property type="term" value="F:ATP hydrolysis activity"/>
    <property type="evidence" value="ECO:0007669"/>
    <property type="project" value="InterPro"/>
</dbReference>
<keyword evidence="2 6" id="KW-0547">Nucleotide-binding</keyword>
<evidence type="ECO:0000256" key="2">
    <source>
        <dbReference type="ARBA" id="ARBA00022741"/>
    </source>
</evidence>
<keyword evidence="10" id="KW-1185">Reference proteome</keyword>
<accession>A0A7X5VH72</accession>
<feature type="binding site" evidence="6 7">
    <location>
        <position position="35"/>
    </location>
    <ligand>
        <name>Zn(2+)</name>
        <dbReference type="ChEBI" id="CHEBI:29105"/>
    </ligand>
</feature>
<dbReference type="SUPFAM" id="SSF52540">
    <property type="entry name" value="P-loop containing nucleoside triphosphate hydrolases"/>
    <property type="match status" value="1"/>
</dbReference>
<sequence length="432" mass="47322">MARIGDGGDLLKCSFCGKSQKQVKKLIAGPGVYICDECIDLCNEIIEEELNEGSEVGLTELPKPREIYDFLNAYVVGQDVAKKALAVAVYNHYKRVRDGQGGSSAGRHAKDEAVELAKSNILLIGPTGCGKTYLAQTLARMLNVPFAIADATALTEAGYVGEDVENILLKLIQAADYDVKKAETGIIYIDEVDKIARKSENPSITRDVSGEGVQQALLKILEGTTASVPPQGGRKHPHQEFIQIDTTNVLFIVGGAFAGLDHMVEQRVGKKTLGFNPVREPEKPKELGGYADVMPEDLLKFGLIPEFIGRLPVITTVSPLDRDALIKILSEPKNALVKQYRRLFEIDNVELEFSDDAVEAIADQALLRGTGARGLRAIMEEVLLNVMYEVPSREDVAKVVVTGEVVLENVNPTLIPRDQIERTKRDRREKSA</sequence>
<dbReference type="InterPro" id="IPR059188">
    <property type="entry name" value="Znf_CLPX-like"/>
</dbReference>
<dbReference type="NCBIfam" id="NF003745">
    <property type="entry name" value="PRK05342.1"/>
    <property type="match status" value="1"/>
</dbReference>
<keyword evidence="9" id="KW-0645">Protease</keyword>
<reference evidence="9 10" key="1">
    <citation type="submission" date="2020-03" db="EMBL/GenBank/DDBJ databases">
        <title>Sequencing the genomes of 1000 actinobacteria strains.</title>
        <authorList>
            <person name="Klenk H.-P."/>
        </authorList>
    </citation>
    <scope>NUCLEOTIDE SEQUENCE [LARGE SCALE GENOMIC DNA]</scope>
    <source>
        <strain evidence="9 10">DSM 45490</strain>
    </source>
</reference>
<evidence type="ECO:0000259" key="8">
    <source>
        <dbReference type="PROSITE" id="PS51902"/>
    </source>
</evidence>
<keyword evidence="3 6" id="KW-0862">Zinc</keyword>
<dbReference type="FunFam" id="3.40.50.300:FF:000005">
    <property type="entry name" value="ATP-dependent Clp protease ATP-binding subunit ClpX"/>
    <property type="match status" value="1"/>
</dbReference>
<dbReference type="HAMAP" id="MF_00175">
    <property type="entry name" value="ClpX"/>
    <property type="match status" value="1"/>
</dbReference>
<dbReference type="GO" id="GO:0140662">
    <property type="term" value="F:ATP-dependent protein folding chaperone"/>
    <property type="evidence" value="ECO:0007669"/>
    <property type="project" value="InterPro"/>
</dbReference>
<dbReference type="GO" id="GO:0051082">
    <property type="term" value="F:unfolded protein binding"/>
    <property type="evidence" value="ECO:0007669"/>
    <property type="project" value="UniProtKB-UniRule"/>
</dbReference>
<dbReference type="Pfam" id="PF07724">
    <property type="entry name" value="AAA_2"/>
    <property type="match status" value="1"/>
</dbReference>
<dbReference type="NCBIfam" id="TIGR00382">
    <property type="entry name" value="clpX"/>
    <property type="match status" value="1"/>
</dbReference>
<dbReference type="PANTHER" id="PTHR48102">
    <property type="entry name" value="ATP-DEPENDENT CLP PROTEASE ATP-BINDING SUBUNIT CLPX-LIKE, MITOCHONDRIAL-RELATED"/>
    <property type="match status" value="1"/>
</dbReference>
<dbReference type="InterPro" id="IPR050052">
    <property type="entry name" value="ATP-dep_Clp_protease_ClpX"/>
</dbReference>
<dbReference type="GO" id="GO:0051301">
    <property type="term" value="P:cell division"/>
    <property type="evidence" value="ECO:0007669"/>
    <property type="project" value="TreeGrafter"/>
</dbReference>
<organism evidence="9 10">
    <name type="scientific">Kribbella shirazensis</name>
    <dbReference type="NCBI Taxonomy" id="1105143"/>
    <lineage>
        <taxon>Bacteria</taxon>
        <taxon>Bacillati</taxon>
        <taxon>Actinomycetota</taxon>
        <taxon>Actinomycetes</taxon>
        <taxon>Propionibacteriales</taxon>
        <taxon>Kribbellaceae</taxon>
        <taxon>Kribbella</taxon>
    </lineage>
</organism>
<dbReference type="GO" id="GO:0008270">
    <property type="term" value="F:zinc ion binding"/>
    <property type="evidence" value="ECO:0007669"/>
    <property type="project" value="UniProtKB-UniRule"/>
</dbReference>
<dbReference type="InterPro" id="IPR003959">
    <property type="entry name" value="ATPase_AAA_core"/>
</dbReference>
<feature type="domain" description="ClpX-type ZB" evidence="8">
    <location>
        <begin position="1"/>
        <end position="54"/>
    </location>
</feature>
<evidence type="ECO:0000256" key="5">
    <source>
        <dbReference type="ARBA" id="ARBA00023186"/>
    </source>
</evidence>
<dbReference type="SMART" id="SM00994">
    <property type="entry name" value="zf-C4_ClpX"/>
    <property type="match status" value="1"/>
</dbReference>
<dbReference type="GO" id="GO:0008233">
    <property type="term" value="F:peptidase activity"/>
    <property type="evidence" value="ECO:0007669"/>
    <property type="project" value="UniProtKB-KW"/>
</dbReference>
<feature type="binding site" evidence="6 7">
    <location>
        <position position="13"/>
    </location>
    <ligand>
        <name>Zn(2+)</name>
        <dbReference type="ChEBI" id="CHEBI:29105"/>
    </ligand>
</feature>
<comment type="subunit">
    <text evidence="6">Component of the ClpX-ClpP complex. Forms a hexameric ring that, in the presence of ATP, binds to fourteen ClpP subunits assembled into a disk-like structure with a central cavity, resembling the structure of eukaryotic proteasomes.</text>
</comment>
<comment type="function">
    <text evidence="6">ATP-dependent specificity component of the Clp protease. It directs the protease to specific substrates. Can perform chaperone functions in the absence of ClpP.</text>
</comment>
<dbReference type="GO" id="GO:0051603">
    <property type="term" value="P:proteolysis involved in protein catabolic process"/>
    <property type="evidence" value="ECO:0007669"/>
    <property type="project" value="TreeGrafter"/>
</dbReference>
<keyword evidence="4 6" id="KW-0067">ATP-binding</keyword>
<dbReference type="GO" id="GO:0009376">
    <property type="term" value="C:HslUV protease complex"/>
    <property type="evidence" value="ECO:0007669"/>
    <property type="project" value="TreeGrafter"/>
</dbReference>